<organism evidence="1 2">
    <name type="scientific">Nocardiopsis tropica</name>
    <dbReference type="NCBI Taxonomy" id="109330"/>
    <lineage>
        <taxon>Bacteria</taxon>
        <taxon>Bacillati</taxon>
        <taxon>Actinomycetota</taxon>
        <taxon>Actinomycetes</taxon>
        <taxon>Streptosporangiales</taxon>
        <taxon>Nocardiopsidaceae</taxon>
        <taxon>Nocardiopsis</taxon>
    </lineage>
</organism>
<accession>A0ABU7KHY0</accession>
<sequence>MRDRDYLLDRHGIVFKVIGDVHPESHYLGYVKYHPHPRGDRSLFGRPYRQNSVVSKSFGILAGRSDCYVYSDALGCVITGVPRHEVVHHYSARLALAGLHGGTGTADASGVGRDLKAVTARIAEQGQLPLFGLTGSFLVGCANQWSDIDLVSYGAEGYEAAQALFSDRNVIRPYAGEHLTRLYLRRVKYMEGSRFETLIKQENRKLQGMTSGSGAHINCEPLRSDAPPRPEAMSAKEIGEITLLATVTDHSEGVLTPALYRIGVDRILNSTVDEPESFADRIVHLRSYLGAYTGAFRAGDSIHVTGRLVHLTHQGRHSFGVELTPWTASRSYIADLAPSASAYGGG</sequence>
<evidence type="ECO:0000313" key="1">
    <source>
        <dbReference type="EMBL" id="MEE2048904.1"/>
    </source>
</evidence>
<dbReference type="EMBL" id="JAUUCC010000001">
    <property type="protein sequence ID" value="MEE2048904.1"/>
    <property type="molecule type" value="Genomic_DNA"/>
</dbReference>
<proteinExistence type="predicted"/>
<protein>
    <recommendedName>
        <fullName evidence="3">Polymerase nucleotidyl transferase domain-containing protein</fullName>
    </recommendedName>
</protein>
<evidence type="ECO:0008006" key="3">
    <source>
        <dbReference type="Google" id="ProtNLM"/>
    </source>
</evidence>
<name>A0ABU7KHY0_9ACTN</name>
<reference evidence="1 2" key="1">
    <citation type="submission" date="2023-07" db="EMBL/GenBank/DDBJ databases">
        <authorList>
            <person name="Girao M."/>
            <person name="Carvalho M.F."/>
        </authorList>
    </citation>
    <scope>NUCLEOTIDE SEQUENCE [LARGE SCALE GENOMIC DNA]</scope>
    <source>
        <strain evidence="1 2">66/93</strain>
    </source>
</reference>
<gene>
    <name evidence="1" type="ORF">Q8A49_00135</name>
</gene>
<comment type="caution">
    <text evidence="1">The sequence shown here is derived from an EMBL/GenBank/DDBJ whole genome shotgun (WGS) entry which is preliminary data.</text>
</comment>
<dbReference type="Proteomes" id="UP001348641">
    <property type="component" value="Unassembled WGS sequence"/>
</dbReference>
<evidence type="ECO:0000313" key="2">
    <source>
        <dbReference type="Proteomes" id="UP001348641"/>
    </source>
</evidence>
<dbReference type="RefSeq" id="WP_330156216.1">
    <property type="nucleotide sequence ID" value="NZ_BAAAJA010000006.1"/>
</dbReference>